<gene>
    <name evidence="1" type="ORF">H2200_008084</name>
</gene>
<evidence type="ECO:0000313" key="2">
    <source>
        <dbReference type="Proteomes" id="UP001172673"/>
    </source>
</evidence>
<protein>
    <submittedName>
        <fullName evidence="1">Uncharacterized protein</fullName>
    </submittedName>
</protein>
<accession>A0AA39CH92</accession>
<keyword evidence="2" id="KW-1185">Reference proteome</keyword>
<reference evidence="1" key="1">
    <citation type="submission" date="2022-10" db="EMBL/GenBank/DDBJ databases">
        <title>Culturing micro-colonial fungi from biological soil crusts in the Mojave desert and describing Neophaeococcomyces mojavensis, and introducing the new genera and species Taxawa tesnikishii.</title>
        <authorList>
            <person name="Kurbessoian T."/>
            <person name="Stajich J.E."/>
        </authorList>
    </citation>
    <scope>NUCLEOTIDE SEQUENCE</scope>
    <source>
        <strain evidence="1">TK_41</strain>
    </source>
</reference>
<proteinExistence type="predicted"/>
<organism evidence="1 2">
    <name type="scientific">Cladophialophora chaetospira</name>
    <dbReference type="NCBI Taxonomy" id="386627"/>
    <lineage>
        <taxon>Eukaryota</taxon>
        <taxon>Fungi</taxon>
        <taxon>Dikarya</taxon>
        <taxon>Ascomycota</taxon>
        <taxon>Pezizomycotina</taxon>
        <taxon>Eurotiomycetes</taxon>
        <taxon>Chaetothyriomycetidae</taxon>
        <taxon>Chaetothyriales</taxon>
        <taxon>Herpotrichiellaceae</taxon>
        <taxon>Cladophialophora</taxon>
    </lineage>
</organism>
<dbReference type="AlphaFoldDB" id="A0AA39CH92"/>
<evidence type="ECO:0000313" key="1">
    <source>
        <dbReference type="EMBL" id="KAJ9608005.1"/>
    </source>
</evidence>
<dbReference type="Proteomes" id="UP001172673">
    <property type="component" value="Unassembled WGS sequence"/>
</dbReference>
<sequence>MADKPNIKRKGDEYAPIALIKIEGTEAYEEFMRDILQYEPDSRPTFSTNGVEMTALEYYNNDSTKSTFKGAFQSVINTFETRFGIAVKLGLVICPRNLSATMKQIIPPILEQFDHCRFPNNTNPVQYMAKASGEVMMDGSCGSQRGYGIRNIHEESEIYSWFIITIVIYQKVIQILFDEGPVMDHQTFGCHCVDDVSVDEHGQWARIEKFQRAFADAIKEHISRLHFDPASTIARVVITGDIQTSAAQSLSDTIIGIAPYLQDKIQGVEELEAAFISARGAACLCYQHFHSQPRRMEMQPSSTM</sequence>
<dbReference type="EMBL" id="JAPDRK010000011">
    <property type="protein sequence ID" value="KAJ9608005.1"/>
    <property type="molecule type" value="Genomic_DNA"/>
</dbReference>
<name>A0AA39CH92_9EURO</name>
<comment type="caution">
    <text evidence="1">The sequence shown here is derived from an EMBL/GenBank/DDBJ whole genome shotgun (WGS) entry which is preliminary data.</text>
</comment>